<sequence length="225" mass="26618">MFDTERFITEVQNRLCLWNLKEKSYSDRPAKRRAWEEIAEILLDEWETYDTKTKNESIADLQKKWKHLRDYYVRERKKESDVRSGSAAAAKKRKTPYVEMLRFLDVVREMRPTTSNLEDKFDETSGEENQLQETGSESSNSNSKPGSRKTQSMTLFQRSLINSMEKSSQDDNDSDKQFLLSLLPQMKKMSEAQNFDFRLDVMNLVKKYRFVTTNTVQQYNILSDQ</sequence>
<name>A0A835G9K5_SPOEX</name>
<dbReference type="SMART" id="SM00595">
    <property type="entry name" value="MADF"/>
    <property type="match status" value="1"/>
</dbReference>
<dbReference type="Proteomes" id="UP000648187">
    <property type="component" value="Unassembled WGS sequence"/>
</dbReference>
<protein>
    <recommendedName>
        <fullName evidence="7">MADF domain-containing protein</fullName>
    </recommendedName>
</protein>
<comment type="caution">
    <text evidence="5">The sequence shown here is derived from an EMBL/GenBank/DDBJ whole genome shotgun (WGS) entry which is preliminary data.</text>
</comment>
<dbReference type="GO" id="GO:0005634">
    <property type="term" value="C:nucleus"/>
    <property type="evidence" value="ECO:0007669"/>
    <property type="project" value="UniProtKB-SubCell"/>
</dbReference>
<dbReference type="PROSITE" id="PS51029">
    <property type="entry name" value="MADF"/>
    <property type="match status" value="1"/>
</dbReference>
<evidence type="ECO:0000259" key="4">
    <source>
        <dbReference type="PROSITE" id="PS51031"/>
    </source>
</evidence>
<comment type="subcellular location">
    <subcellularLocation>
        <location evidence="1">Nucleus</location>
    </subcellularLocation>
</comment>
<feature type="domain" description="BESS" evidence="4">
    <location>
        <begin position="172"/>
        <end position="211"/>
    </location>
</feature>
<dbReference type="InterPro" id="IPR004210">
    <property type="entry name" value="BESS_motif"/>
</dbReference>
<feature type="compositionally biased region" description="Basic and acidic residues" evidence="2">
    <location>
        <begin position="114"/>
        <end position="123"/>
    </location>
</feature>
<evidence type="ECO:0000313" key="6">
    <source>
        <dbReference type="Proteomes" id="UP000648187"/>
    </source>
</evidence>
<keyword evidence="6" id="KW-1185">Reference proteome</keyword>
<dbReference type="Pfam" id="PF02944">
    <property type="entry name" value="BESS"/>
    <property type="match status" value="1"/>
</dbReference>
<feature type="non-terminal residue" evidence="5">
    <location>
        <position position="225"/>
    </location>
</feature>
<organism evidence="5 6">
    <name type="scientific">Spodoptera exigua</name>
    <name type="common">Beet armyworm</name>
    <name type="synonym">Noctua fulgens</name>
    <dbReference type="NCBI Taxonomy" id="7107"/>
    <lineage>
        <taxon>Eukaryota</taxon>
        <taxon>Metazoa</taxon>
        <taxon>Ecdysozoa</taxon>
        <taxon>Arthropoda</taxon>
        <taxon>Hexapoda</taxon>
        <taxon>Insecta</taxon>
        <taxon>Pterygota</taxon>
        <taxon>Neoptera</taxon>
        <taxon>Endopterygota</taxon>
        <taxon>Lepidoptera</taxon>
        <taxon>Glossata</taxon>
        <taxon>Ditrysia</taxon>
        <taxon>Noctuoidea</taxon>
        <taxon>Noctuidae</taxon>
        <taxon>Amphipyrinae</taxon>
        <taxon>Spodoptera</taxon>
    </lineage>
</organism>
<evidence type="ECO:0000256" key="2">
    <source>
        <dbReference type="SAM" id="MobiDB-lite"/>
    </source>
</evidence>
<dbReference type="InterPro" id="IPR039353">
    <property type="entry name" value="TF_Adf1"/>
</dbReference>
<evidence type="ECO:0000256" key="1">
    <source>
        <dbReference type="PROSITE-ProRule" id="PRU00371"/>
    </source>
</evidence>
<evidence type="ECO:0008006" key="7">
    <source>
        <dbReference type="Google" id="ProtNLM"/>
    </source>
</evidence>
<reference evidence="5" key="1">
    <citation type="submission" date="2020-08" db="EMBL/GenBank/DDBJ databases">
        <title>Spodoptera exigua strain:BAW_Kor-Di-RS1 Genome sequencing and assembly.</title>
        <authorList>
            <person name="Kim J."/>
            <person name="Nam H.Y."/>
            <person name="Kwon M."/>
            <person name="Choi J.H."/>
            <person name="Cho S.R."/>
            <person name="Kim G.-H."/>
        </authorList>
    </citation>
    <scope>NUCLEOTIDE SEQUENCE</scope>
    <source>
        <strain evidence="5">BAW_Kor-Di-RS1</strain>
        <tissue evidence="5">Whole-body</tissue>
    </source>
</reference>
<accession>A0A835G9K5</accession>
<proteinExistence type="predicted"/>
<evidence type="ECO:0000259" key="3">
    <source>
        <dbReference type="PROSITE" id="PS51029"/>
    </source>
</evidence>
<dbReference type="PANTHER" id="PTHR12243:SF67">
    <property type="entry name" value="COREPRESSOR OF PANGOLIN, ISOFORM A-RELATED"/>
    <property type="match status" value="1"/>
</dbReference>
<gene>
    <name evidence="5" type="ORF">HW555_009973</name>
</gene>
<dbReference type="PANTHER" id="PTHR12243">
    <property type="entry name" value="MADF DOMAIN TRANSCRIPTION FACTOR"/>
    <property type="match status" value="1"/>
</dbReference>
<dbReference type="GO" id="GO:0005667">
    <property type="term" value="C:transcription regulator complex"/>
    <property type="evidence" value="ECO:0007669"/>
    <property type="project" value="TreeGrafter"/>
</dbReference>
<dbReference type="GO" id="GO:0006357">
    <property type="term" value="P:regulation of transcription by RNA polymerase II"/>
    <property type="evidence" value="ECO:0007669"/>
    <property type="project" value="TreeGrafter"/>
</dbReference>
<keyword evidence="1" id="KW-0539">Nucleus</keyword>
<dbReference type="GO" id="GO:0003677">
    <property type="term" value="F:DNA binding"/>
    <property type="evidence" value="ECO:0007669"/>
    <property type="project" value="InterPro"/>
</dbReference>
<dbReference type="Pfam" id="PF10545">
    <property type="entry name" value="MADF_DNA_bdg"/>
    <property type="match status" value="1"/>
</dbReference>
<feature type="domain" description="MADF" evidence="3">
    <location>
        <begin position="6"/>
        <end position="109"/>
    </location>
</feature>
<dbReference type="EMBL" id="JACKWZ010000234">
    <property type="protein sequence ID" value="KAF9411111.1"/>
    <property type="molecule type" value="Genomic_DNA"/>
</dbReference>
<evidence type="ECO:0000313" key="5">
    <source>
        <dbReference type="EMBL" id="KAF9411111.1"/>
    </source>
</evidence>
<feature type="region of interest" description="Disordered" evidence="2">
    <location>
        <begin position="114"/>
        <end position="151"/>
    </location>
</feature>
<dbReference type="AlphaFoldDB" id="A0A835G9K5"/>
<dbReference type="PROSITE" id="PS51031">
    <property type="entry name" value="BESS"/>
    <property type="match status" value="1"/>
</dbReference>
<dbReference type="InterPro" id="IPR006578">
    <property type="entry name" value="MADF-dom"/>
</dbReference>